<dbReference type="EMBL" id="JACMYE010000001">
    <property type="protein sequence ID" value="MBC3178007.1"/>
    <property type="molecule type" value="Genomic_DNA"/>
</dbReference>
<proteinExistence type="predicted"/>
<evidence type="ECO:0000256" key="1">
    <source>
        <dbReference type="SAM" id="SignalP"/>
    </source>
</evidence>
<evidence type="ECO:0000313" key="5">
    <source>
        <dbReference type="Proteomes" id="UP000642876"/>
    </source>
</evidence>
<dbReference type="KEGG" id="cluj:IAU68_07635"/>
<feature type="signal peptide" evidence="1">
    <location>
        <begin position="1"/>
        <end position="27"/>
    </location>
</feature>
<name>A0A7H0JX06_9CORY</name>
<feature type="chain" id="PRO_5038743332" evidence="1">
    <location>
        <begin position="28"/>
        <end position="115"/>
    </location>
</feature>
<evidence type="ECO:0000313" key="4">
    <source>
        <dbReference type="Proteomes" id="UP000516235"/>
    </source>
</evidence>
<accession>A0A7H0JX06</accession>
<evidence type="ECO:0000313" key="3">
    <source>
        <dbReference type="EMBL" id="QNP89572.1"/>
    </source>
</evidence>
<dbReference type="PROSITE" id="PS51257">
    <property type="entry name" value="PROKAR_LIPOPROTEIN"/>
    <property type="match status" value="1"/>
</dbReference>
<keyword evidence="1" id="KW-0732">Signal</keyword>
<sequence length="115" mass="11976">MDMSISRGFAAASVLALALFTGGCSTSADLSGTYTKVESAGEEKLTSTLTIDGSDCTFHHVAEPGDVEDNEVCTVDGDNLVFTKDGAETRLPVIETDGGDLQIGLGDGELYQKSH</sequence>
<keyword evidence="5" id="KW-1185">Reference proteome</keyword>
<protein>
    <submittedName>
        <fullName evidence="3">Uncharacterized protein</fullName>
    </submittedName>
</protein>
<gene>
    <name evidence="2" type="ORF">H7348_01565</name>
    <name evidence="3" type="ORF">IAU68_07635</name>
</gene>
<dbReference type="Proteomes" id="UP000516235">
    <property type="component" value="Chromosome"/>
</dbReference>
<evidence type="ECO:0000313" key="2">
    <source>
        <dbReference type="EMBL" id="MBC3178007.1"/>
    </source>
</evidence>
<dbReference type="AlphaFoldDB" id="A0A7H0JX06"/>
<dbReference type="EMBL" id="CP061032">
    <property type="protein sequence ID" value="QNP89572.1"/>
    <property type="molecule type" value="Genomic_DNA"/>
</dbReference>
<organism evidence="3 4">
    <name type="scientific">Corynebacterium lujinxingii</name>
    <dbReference type="NCBI Taxonomy" id="2763010"/>
    <lineage>
        <taxon>Bacteria</taxon>
        <taxon>Bacillati</taxon>
        <taxon>Actinomycetota</taxon>
        <taxon>Actinomycetes</taxon>
        <taxon>Mycobacteriales</taxon>
        <taxon>Corynebacteriaceae</taxon>
        <taxon>Corynebacterium</taxon>
    </lineage>
</organism>
<reference evidence="4 5" key="1">
    <citation type="submission" date="2020-08" db="EMBL/GenBank/DDBJ databases">
        <title>novel species in genus Corynebacterium.</title>
        <authorList>
            <person name="Zhang G."/>
        </authorList>
    </citation>
    <scope>NUCLEOTIDE SEQUENCE [LARGE SCALE GENOMIC DNA]</scope>
    <source>
        <strain evidence="4 5">zg-917</strain>
        <strain evidence="3">Zg-917</strain>
    </source>
</reference>
<dbReference type="Proteomes" id="UP000642876">
    <property type="component" value="Unassembled WGS sequence"/>
</dbReference>
<dbReference type="RefSeq" id="WP_171192715.1">
    <property type="nucleotide sequence ID" value="NZ_CP061032.1"/>
</dbReference>